<keyword evidence="1" id="KW-0812">Transmembrane</keyword>
<feature type="transmembrane region" description="Helical" evidence="1">
    <location>
        <begin position="215"/>
        <end position="244"/>
    </location>
</feature>
<evidence type="ECO:0000313" key="2">
    <source>
        <dbReference type="EMBL" id="KAF0735870.1"/>
    </source>
</evidence>
<dbReference type="AlphaFoldDB" id="A0A6G0X7D4"/>
<evidence type="ECO:0000313" key="3">
    <source>
        <dbReference type="Proteomes" id="UP000481153"/>
    </source>
</evidence>
<protein>
    <recommendedName>
        <fullName evidence="4">Sensor domain-containing protein</fullName>
    </recommendedName>
</protein>
<evidence type="ECO:0000256" key="1">
    <source>
        <dbReference type="SAM" id="Phobius"/>
    </source>
</evidence>
<keyword evidence="1" id="KW-0472">Membrane</keyword>
<keyword evidence="3" id="KW-1185">Reference proteome</keyword>
<accession>A0A6G0X7D4</accession>
<gene>
    <name evidence="2" type="ORF">Ae201684_007872</name>
</gene>
<dbReference type="Proteomes" id="UP000481153">
    <property type="component" value="Unassembled WGS sequence"/>
</dbReference>
<name>A0A6G0X7D4_9STRA</name>
<comment type="caution">
    <text evidence="2">The sequence shown here is derived from an EMBL/GenBank/DDBJ whole genome shotgun (WGS) entry which is preliminary data.</text>
</comment>
<feature type="transmembrane region" description="Helical" evidence="1">
    <location>
        <begin position="64"/>
        <end position="85"/>
    </location>
</feature>
<keyword evidence="1" id="KW-1133">Transmembrane helix</keyword>
<evidence type="ECO:0008006" key="4">
    <source>
        <dbReference type="Google" id="ProtNLM"/>
    </source>
</evidence>
<reference evidence="2 3" key="1">
    <citation type="submission" date="2019-07" db="EMBL/GenBank/DDBJ databases">
        <title>Genomics analysis of Aphanomyces spp. identifies a new class of oomycete effector associated with host adaptation.</title>
        <authorList>
            <person name="Gaulin E."/>
        </authorList>
    </citation>
    <scope>NUCLEOTIDE SEQUENCE [LARGE SCALE GENOMIC DNA]</scope>
    <source>
        <strain evidence="2 3">ATCC 201684</strain>
    </source>
</reference>
<proteinExistence type="predicted"/>
<dbReference type="VEuPathDB" id="FungiDB:AeMF1_006947"/>
<feature type="transmembrane region" description="Helical" evidence="1">
    <location>
        <begin position="91"/>
        <end position="114"/>
    </location>
</feature>
<organism evidence="2 3">
    <name type="scientific">Aphanomyces euteiches</name>
    <dbReference type="NCBI Taxonomy" id="100861"/>
    <lineage>
        <taxon>Eukaryota</taxon>
        <taxon>Sar</taxon>
        <taxon>Stramenopiles</taxon>
        <taxon>Oomycota</taxon>
        <taxon>Saprolegniomycetes</taxon>
        <taxon>Saprolegniales</taxon>
        <taxon>Verrucalvaceae</taxon>
        <taxon>Aphanomyces</taxon>
    </lineage>
</organism>
<dbReference type="EMBL" id="VJMJ01000093">
    <property type="protein sequence ID" value="KAF0735870.1"/>
    <property type="molecule type" value="Genomic_DNA"/>
</dbReference>
<sequence>MYNPVDDGVAIPMVPQATYVQPEPTYVPSPPLVASKLMPPARKKRCSCCWRVLFSPLWPQTYRLLLFHVGNLILAALAFATVVTLTVVGILVLPLCCCGLVVLRLLVFVVHFFARWDAYLYNFVASQGERIVVHIDVPRQGFYHVRGYRIATDSSRFSKQGFMAMFYFVGIKFPLSGLLSSAVLLLLIISIQLLATGVTGHDFFQGLHQEIMNHFHIGGASSIGFLVAGIGLLYLTIVFMHLFARILRLATKYFLCEYFATVGVVVRDDSSLLHPLLVEPNGELVPHDVVVTPLGTISQNA</sequence>
<feature type="transmembrane region" description="Helical" evidence="1">
    <location>
        <begin position="166"/>
        <end position="195"/>
    </location>
</feature>